<proteinExistence type="predicted"/>
<dbReference type="AlphaFoldDB" id="A0A9W4UK42"/>
<comment type="caution">
    <text evidence="2">The sequence shown here is derived from an EMBL/GenBank/DDBJ whole genome shotgun (WGS) entry which is preliminary data.</text>
</comment>
<evidence type="ECO:0000256" key="1">
    <source>
        <dbReference type="SAM" id="MobiDB-lite"/>
    </source>
</evidence>
<sequence>MSYPQLNYVQDDGYVTFTIPDARLLRKIRYHREEAIDLRKQALGTLLGYTVKDLTSILNNYDCQMFPIHNRNEVRVKIYLSNDILPPPPKKPFPLIPKRRPPPTPTPAKSRLHSHDLPIRPRIVIHEPDGEGRVIARPLSHCEPSIEREIHPGKGHQHSSSGTLRARWSNKIWKLRCGNISLPTIVEE</sequence>
<gene>
    <name evidence="2" type="ORF">PDIGIT_LOCUS11232</name>
</gene>
<dbReference type="EMBL" id="CAOQHR010000008">
    <property type="protein sequence ID" value="CAI6338108.1"/>
    <property type="molecule type" value="Genomic_DNA"/>
</dbReference>
<dbReference type="Proteomes" id="UP001152607">
    <property type="component" value="Unassembled WGS sequence"/>
</dbReference>
<organism evidence="2 3">
    <name type="scientific">Periconia digitata</name>
    <dbReference type="NCBI Taxonomy" id="1303443"/>
    <lineage>
        <taxon>Eukaryota</taxon>
        <taxon>Fungi</taxon>
        <taxon>Dikarya</taxon>
        <taxon>Ascomycota</taxon>
        <taxon>Pezizomycotina</taxon>
        <taxon>Dothideomycetes</taxon>
        <taxon>Pleosporomycetidae</taxon>
        <taxon>Pleosporales</taxon>
        <taxon>Massarineae</taxon>
        <taxon>Periconiaceae</taxon>
        <taxon>Periconia</taxon>
    </lineage>
</organism>
<protein>
    <submittedName>
        <fullName evidence="2">Uncharacterized protein</fullName>
    </submittedName>
</protein>
<keyword evidence="3" id="KW-1185">Reference proteome</keyword>
<evidence type="ECO:0000313" key="2">
    <source>
        <dbReference type="EMBL" id="CAI6338108.1"/>
    </source>
</evidence>
<feature type="region of interest" description="Disordered" evidence="1">
    <location>
        <begin position="89"/>
        <end position="113"/>
    </location>
</feature>
<name>A0A9W4UK42_9PLEO</name>
<evidence type="ECO:0000313" key="3">
    <source>
        <dbReference type="Proteomes" id="UP001152607"/>
    </source>
</evidence>
<accession>A0A9W4UK42</accession>
<dbReference type="OrthoDB" id="3798901at2759"/>
<reference evidence="2" key="1">
    <citation type="submission" date="2023-01" db="EMBL/GenBank/DDBJ databases">
        <authorList>
            <person name="Van Ghelder C."/>
            <person name="Rancurel C."/>
        </authorList>
    </citation>
    <scope>NUCLEOTIDE SEQUENCE</scope>
    <source>
        <strain evidence="2">CNCM I-4278</strain>
    </source>
</reference>